<organism evidence="1 2">
    <name type="scientific">Zizania palustris</name>
    <name type="common">Northern wild rice</name>
    <dbReference type="NCBI Taxonomy" id="103762"/>
    <lineage>
        <taxon>Eukaryota</taxon>
        <taxon>Viridiplantae</taxon>
        <taxon>Streptophyta</taxon>
        <taxon>Embryophyta</taxon>
        <taxon>Tracheophyta</taxon>
        <taxon>Spermatophyta</taxon>
        <taxon>Magnoliopsida</taxon>
        <taxon>Liliopsida</taxon>
        <taxon>Poales</taxon>
        <taxon>Poaceae</taxon>
        <taxon>BOP clade</taxon>
        <taxon>Oryzoideae</taxon>
        <taxon>Oryzeae</taxon>
        <taxon>Zizaniinae</taxon>
        <taxon>Zizania</taxon>
    </lineage>
</organism>
<accession>A0A8J5SM10</accession>
<dbReference type="AlphaFoldDB" id="A0A8J5SM10"/>
<proteinExistence type="predicted"/>
<sequence>MVAWSHAAATAGRERERCCTQEGGSRVVVVERGSCAAAAVEREPRRQEEGIHTAAGREDVQAIFGTGEAKLEIVIVCHGWLESSGDETFWLLICFVVSLSLDDDAAPSLLGAAPLSLPPCGGGGMAPSDHG</sequence>
<comment type="caution">
    <text evidence="1">The sequence shown here is derived from an EMBL/GenBank/DDBJ whole genome shotgun (WGS) entry which is preliminary data.</text>
</comment>
<keyword evidence="2" id="KW-1185">Reference proteome</keyword>
<name>A0A8J5SM10_ZIZPA</name>
<reference evidence="1" key="1">
    <citation type="journal article" date="2021" name="bioRxiv">
        <title>Whole Genome Assembly and Annotation of Northern Wild Rice, Zizania palustris L., Supports a Whole Genome Duplication in the Zizania Genus.</title>
        <authorList>
            <person name="Haas M."/>
            <person name="Kono T."/>
            <person name="Macchietto M."/>
            <person name="Millas R."/>
            <person name="McGilp L."/>
            <person name="Shao M."/>
            <person name="Duquette J."/>
            <person name="Hirsch C.N."/>
            <person name="Kimball J."/>
        </authorList>
    </citation>
    <scope>NUCLEOTIDE SEQUENCE</scope>
    <source>
        <tissue evidence="1">Fresh leaf tissue</tissue>
    </source>
</reference>
<dbReference type="Proteomes" id="UP000729402">
    <property type="component" value="Unassembled WGS sequence"/>
</dbReference>
<evidence type="ECO:0000313" key="1">
    <source>
        <dbReference type="EMBL" id="KAG8075838.1"/>
    </source>
</evidence>
<gene>
    <name evidence="1" type="ORF">GUJ93_ZPchr0006g42459</name>
</gene>
<reference evidence="1" key="2">
    <citation type="submission" date="2021-02" db="EMBL/GenBank/DDBJ databases">
        <authorList>
            <person name="Kimball J.A."/>
            <person name="Haas M.W."/>
            <person name="Macchietto M."/>
            <person name="Kono T."/>
            <person name="Duquette J."/>
            <person name="Shao M."/>
        </authorList>
    </citation>
    <scope>NUCLEOTIDE SEQUENCE</scope>
    <source>
        <tissue evidence="1">Fresh leaf tissue</tissue>
    </source>
</reference>
<dbReference type="EMBL" id="JAAALK010000283">
    <property type="protein sequence ID" value="KAG8075838.1"/>
    <property type="molecule type" value="Genomic_DNA"/>
</dbReference>
<evidence type="ECO:0000313" key="2">
    <source>
        <dbReference type="Proteomes" id="UP000729402"/>
    </source>
</evidence>
<protein>
    <submittedName>
        <fullName evidence="1">Uncharacterized protein</fullName>
    </submittedName>
</protein>